<proteinExistence type="predicted"/>
<dbReference type="EMBL" id="GBXM01086631">
    <property type="protein sequence ID" value="JAH21946.1"/>
    <property type="molecule type" value="Transcribed_RNA"/>
</dbReference>
<dbReference type="AlphaFoldDB" id="A0A0E9QYD2"/>
<name>A0A0E9QYD2_ANGAN</name>
<reference evidence="1" key="1">
    <citation type="submission" date="2014-11" db="EMBL/GenBank/DDBJ databases">
        <authorList>
            <person name="Amaro Gonzalez C."/>
        </authorList>
    </citation>
    <scope>NUCLEOTIDE SEQUENCE</scope>
</reference>
<protein>
    <submittedName>
        <fullName evidence="1">Uncharacterized protein</fullName>
    </submittedName>
</protein>
<organism evidence="1">
    <name type="scientific">Anguilla anguilla</name>
    <name type="common">European freshwater eel</name>
    <name type="synonym">Muraena anguilla</name>
    <dbReference type="NCBI Taxonomy" id="7936"/>
    <lineage>
        <taxon>Eukaryota</taxon>
        <taxon>Metazoa</taxon>
        <taxon>Chordata</taxon>
        <taxon>Craniata</taxon>
        <taxon>Vertebrata</taxon>
        <taxon>Euteleostomi</taxon>
        <taxon>Actinopterygii</taxon>
        <taxon>Neopterygii</taxon>
        <taxon>Teleostei</taxon>
        <taxon>Anguilliformes</taxon>
        <taxon>Anguillidae</taxon>
        <taxon>Anguilla</taxon>
    </lineage>
</organism>
<accession>A0A0E9QYD2</accession>
<evidence type="ECO:0000313" key="1">
    <source>
        <dbReference type="EMBL" id="JAH21946.1"/>
    </source>
</evidence>
<reference evidence="1" key="2">
    <citation type="journal article" date="2015" name="Fish Shellfish Immunol.">
        <title>Early steps in the European eel (Anguilla anguilla)-Vibrio vulnificus interaction in the gills: Role of the RtxA13 toxin.</title>
        <authorList>
            <person name="Callol A."/>
            <person name="Pajuelo D."/>
            <person name="Ebbesson L."/>
            <person name="Teles M."/>
            <person name="MacKenzie S."/>
            <person name="Amaro C."/>
        </authorList>
    </citation>
    <scope>NUCLEOTIDE SEQUENCE</scope>
</reference>
<sequence>MTLFTIGIPHCLPLAKSTTSKSKAKLLWFSELSIMVRYTSLVQEVHTYRTINRSE</sequence>